<keyword evidence="9" id="KW-0998">Cell outer membrane</keyword>
<evidence type="ECO:0000256" key="10">
    <source>
        <dbReference type="PROSITE-ProRule" id="PRU00473"/>
    </source>
</evidence>
<dbReference type="GO" id="GO:0007155">
    <property type="term" value="P:cell adhesion"/>
    <property type="evidence" value="ECO:0007669"/>
    <property type="project" value="InterPro"/>
</dbReference>
<dbReference type="PRINTS" id="PR01021">
    <property type="entry name" value="OMPADOMAIN"/>
</dbReference>
<dbReference type="GO" id="GO:0005509">
    <property type="term" value="F:calcium ion binding"/>
    <property type="evidence" value="ECO:0007669"/>
    <property type="project" value="InterPro"/>
</dbReference>
<dbReference type="AlphaFoldDB" id="A0AAW7X9N5"/>
<dbReference type="GO" id="GO:0015288">
    <property type="term" value="F:porin activity"/>
    <property type="evidence" value="ECO:0007669"/>
    <property type="project" value="UniProtKB-KW"/>
</dbReference>
<dbReference type="GO" id="GO:0009279">
    <property type="term" value="C:cell outer membrane"/>
    <property type="evidence" value="ECO:0007669"/>
    <property type="project" value="UniProtKB-SubCell"/>
</dbReference>
<dbReference type="Pfam" id="PF13505">
    <property type="entry name" value="OMP_b-brl"/>
    <property type="match status" value="1"/>
</dbReference>
<keyword evidence="5 11" id="KW-0732">Signal</keyword>
<dbReference type="RefSeq" id="WP_303493222.1">
    <property type="nucleotide sequence ID" value="NZ_JAUOPB010000010.1"/>
</dbReference>
<keyword evidence="2" id="KW-0813">Transport</keyword>
<keyword evidence="6" id="KW-0406">Ion transport</keyword>
<dbReference type="PROSITE" id="PS51123">
    <property type="entry name" value="OMPA_2"/>
    <property type="match status" value="1"/>
</dbReference>
<dbReference type="Pfam" id="PF00691">
    <property type="entry name" value="OmpA"/>
    <property type="match status" value="1"/>
</dbReference>
<evidence type="ECO:0000256" key="7">
    <source>
        <dbReference type="ARBA" id="ARBA00023114"/>
    </source>
</evidence>
<evidence type="ECO:0000256" key="8">
    <source>
        <dbReference type="ARBA" id="ARBA00023136"/>
    </source>
</evidence>
<dbReference type="SUPFAM" id="SSF103647">
    <property type="entry name" value="TSP type-3 repeat"/>
    <property type="match status" value="1"/>
</dbReference>
<dbReference type="InterPro" id="IPR006665">
    <property type="entry name" value="OmpA-like"/>
</dbReference>
<dbReference type="CDD" id="cd07185">
    <property type="entry name" value="OmpA_C-like"/>
    <property type="match status" value="1"/>
</dbReference>
<dbReference type="SUPFAM" id="SSF56925">
    <property type="entry name" value="OMPA-like"/>
    <property type="match status" value="1"/>
</dbReference>
<evidence type="ECO:0000313" key="14">
    <source>
        <dbReference type="Proteomes" id="UP001169760"/>
    </source>
</evidence>
<dbReference type="InterPro" id="IPR028974">
    <property type="entry name" value="TSP_type-3_rpt"/>
</dbReference>
<organism evidence="13 14">
    <name type="scientific">Saccharophagus degradans</name>
    <dbReference type="NCBI Taxonomy" id="86304"/>
    <lineage>
        <taxon>Bacteria</taxon>
        <taxon>Pseudomonadati</taxon>
        <taxon>Pseudomonadota</taxon>
        <taxon>Gammaproteobacteria</taxon>
        <taxon>Cellvibrionales</taxon>
        <taxon>Cellvibrionaceae</taxon>
        <taxon>Saccharophagus</taxon>
    </lineage>
</organism>
<keyword evidence="8 10" id="KW-0472">Membrane</keyword>
<feature type="signal peptide" evidence="11">
    <location>
        <begin position="1"/>
        <end position="26"/>
    </location>
</feature>
<evidence type="ECO:0000256" key="6">
    <source>
        <dbReference type="ARBA" id="ARBA00023065"/>
    </source>
</evidence>
<keyword evidence="3" id="KW-1134">Transmembrane beta strand</keyword>
<dbReference type="GO" id="GO:0046930">
    <property type="term" value="C:pore complex"/>
    <property type="evidence" value="ECO:0007669"/>
    <property type="project" value="UniProtKB-KW"/>
</dbReference>
<dbReference type="InterPro" id="IPR036737">
    <property type="entry name" value="OmpA-like_sf"/>
</dbReference>
<keyword evidence="7" id="KW-0626">Porin</keyword>
<dbReference type="InterPro" id="IPR027385">
    <property type="entry name" value="Beta-barrel_OMP"/>
</dbReference>
<evidence type="ECO:0000256" key="1">
    <source>
        <dbReference type="ARBA" id="ARBA00004571"/>
    </source>
</evidence>
<dbReference type="Gene3D" id="3.30.1330.60">
    <property type="entry name" value="OmpA-like domain"/>
    <property type="match status" value="1"/>
</dbReference>
<dbReference type="InterPro" id="IPR050330">
    <property type="entry name" value="Bact_OuterMem_StrucFunc"/>
</dbReference>
<comment type="caution">
    <text evidence="13">The sequence shown here is derived from an EMBL/GenBank/DDBJ whole genome shotgun (WGS) entry which is preliminary data.</text>
</comment>
<dbReference type="GO" id="GO:0006811">
    <property type="term" value="P:monoatomic ion transport"/>
    <property type="evidence" value="ECO:0007669"/>
    <property type="project" value="UniProtKB-KW"/>
</dbReference>
<evidence type="ECO:0000313" key="13">
    <source>
        <dbReference type="EMBL" id="MDO6423601.1"/>
    </source>
</evidence>
<dbReference type="SUPFAM" id="SSF103088">
    <property type="entry name" value="OmpA-like"/>
    <property type="match status" value="1"/>
</dbReference>
<evidence type="ECO:0000256" key="5">
    <source>
        <dbReference type="ARBA" id="ARBA00022729"/>
    </source>
</evidence>
<dbReference type="EMBL" id="JAUOPB010000010">
    <property type="protein sequence ID" value="MDO6423601.1"/>
    <property type="molecule type" value="Genomic_DNA"/>
</dbReference>
<evidence type="ECO:0000256" key="3">
    <source>
        <dbReference type="ARBA" id="ARBA00022452"/>
    </source>
</evidence>
<sequence>MEYVMSKNIIAPLAVAIAAIASAADAADVREGIELGAGISRFSFADEEVMEGDFGGKVFAGYRFANPWSVELNYARATPQLDSGDGIKIAQTYASALYHFKTDESYEPYISVGAGQLTFDGMGVSDDSSLVGVGAGIKGYISDRITFRPDFFISSAQELEKPHLLSSITFSYFFGNVSSSAAPSSAKTVAAAKMVDSDKDGVQDGNDACPNTLAGVKVDAKGCALDSDQDGVADHKDSCPNTAMHLKVDAKGCPVQLSESVSIDLKVNFDSNSSVVKPAYFAEIRKVADFMAQYENSVVVIEGHTDTRGAAAYNKSLSQKRADAVAAVLVSEMNVAKRRVTSVGYGEEQPIADESTREGLVANRRVVAKVSASVTKLEQK</sequence>
<dbReference type="PANTHER" id="PTHR30329">
    <property type="entry name" value="STATOR ELEMENT OF FLAGELLAR MOTOR COMPLEX"/>
    <property type="match status" value="1"/>
</dbReference>
<evidence type="ECO:0000256" key="2">
    <source>
        <dbReference type="ARBA" id="ARBA00022448"/>
    </source>
</evidence>
<keyword evidence="4" id="KW-0812">Transmembrane</keyword>
<dbReference type="InterPro" id="IPR006664">
    <property type="entry name" value="OMP_bac"/>
</dbReference>
<proteinExistence type="predicted"/>
<evidence type="ECO:0000256" key="4">
    <source>
        <dbReference type="ARBA" id="ARBA00022692"/>
    </source>
</evidence>
<comment type="subcellular location">
    <subcellularLocation>
        <location evidence="1">Cell outer membrane</location>
        <topology evidence="1">Multi-pass membrane protein</topology>
    </subcellularLocation>
</comment>
<dbReference type="Proteomes" id="UP001169760">
    <property type="component" value="Unassembled WGS sequence"/>
</dbReference>
<dbReference type="Gene3D" id="4.10.1080.10">
    <property type="entry name" value="TSP type-3 repeat"/>
    <property type="match status" value="1"/>
</dbReference>
<gene>
    <name evidence="13" type="ORF">Q4521_14055</name>
</gene>
<dbReference type="PANTHER" id="PTHR30329:SF21">
    <property type="entry name" value="LIPOPROTEIN YIAD-RELATED"/>
    <property type="match status" value="1"/>
</dbReference>
<dbReference type="InterPro" id="IPR011250">
    <property type="entry name" value="OMP/PagP_B-barrel"/>
</dbReference>
<evidence type="ECO:0000256" key="11">
    <source>
        <dbReference type="SAM" id="SignalP"/>
    </source>
</evidence>
<reference evidence="13" key="1">
    <citation type="submission" date="2023-07" db="EMBL/GenBank/DDBJ databases">
        <title>Genome content predicts the carbon catabolic preferences of heterotrophic bacteria.</title>
        <authorList>
            <person name="Gralka M."/>
        </authorList>
    </citation>
    <scope>NUCLEOTIDE SEQUENCE</scope>
    <source>
        <strain evidence="13">I3M17_2</strain>
    </source>
</reference>
<evidence type="ECO:0000256" key="9">
    <source>
        <dbReference type="ARBA" id="ARBA00023237"/>
    </source>
</evidence>
<dbReference type="Gene3D" id="2.40.160.20">
    <property type="match status" value="1"/>
</dbReference>
<protein>
    <submittedName>
        <fullName evidence="13">OmpA family protein</fullName>
    </submittedName>
</protein>
<feature type="domain" description="OmpA-like" evidence="12">
    <location>
        <begin position="256"/>
        <end position="374"/>
    </location>
</feature>
<name>A0AAW7X9N5_9GAMM</name>
<dbReference type="Pfam" id="PF02412">
    <property type="entry name" value="TSP_3"/>
    <property type="match status" value="2"/>
</dbReference>
<evidence type="ECO:0000259" key="12">
    <source>
        <dbReference type="PROSITE" id="PS51123"/>
    </source>
</evidence>
<dbReference type="InterPro" id="IPR003367">
    <property type="entry name" value="Thrombospondin_3-like_rpt"/>
</dbReference>
<feature type="chain" id="PRO_5043375759" evidence="11">
    <location>
        <begin position="27"/>
        <end position="380"/>
    </location>
</feature>
<accession>A0AAW7X9N5</accession>